<organism evidence="9 10">
    <name type="scientific">Antarctobacter heliothermus</name>
    <dbReference type="NCBI Taxonomy" id="74033"/>
    <lineage>
        <taxon>Bacteria</taxon>
        <taxon>Pseudomonadati</taxon>
        <taxon>Pseudomonadota</taxon>
        <taxon>Alphaproteobacteria</taxon>
        <taxon>Rhodobacterales</taxon>
        <taxon>Roseobacteraceae</taxon>
        <taxon>Antarctobacter</taxon>
    </lineage>
</organism>
<keyword evidence="4 7" id="KW-0812">Transmembrane</keyword>
<evidence type="ECO:0000256" key="1">
    <source>
        <dbReference type="ARBA" id="ARBA00004651"/>
    </source>
</evidence>
<sequence length="324" mass="36002">MAYFILKRLVQSVFVMLAVAFLAFSLFRFVGDPISQMTGVETSVQDQDRLREELGLNDPFVVQFYRFTTDMLRGDFGFSYRTRQPVGDMIASRIPATLELGIVALLISLIVGIPSGVYTALRPRGIATQAILMTTLVGVSIPTFVIGIALIFLFGVQLGWLPTFGRGGTVDLGGWTTSFLTVDGWRALILPAITLGVYQLTLTMRLVRAEMMEVMRSDYIRFATARGIPYRSLHYRHALANTMVPVITIIGLQFGGVIAFSIVTESVFQWPGMGLLFLESIRFVDIPVMGVYLVVIAFFFVLVNMAVDLLYLAIDPRLRVKEAA</sequence>
<feature type="transmembrane region" description="Helical" evidence="7">
    <location>
        <begin position="291"/>
        <end position="314"/>
    </location>
</feature>
<dbReference type="InterPro" id="IPR000515">
    <property type="entry name" value="MetI-like"/>
</dbReference>
<reference evidence="9 10" key="1">
    <citation type="submission" date="2017-06" db="EMBL/GenBank/DDBJ databases">
        <authorList>
            <person name="Kim H.J."/>
            <person name="Triplett B.A."/>
        </authorList>
    </citation>
    <scope>NUCLEOTIDE SEQUENCE [LARGE SCALE GENOMIC DNA]</scope>
    <source>
        <strain evidence="9 10">DSM 11445</strain>
    </source>
</reference>
<keyword evidence="2 7" id="KW-0813">Transport</keyword>
<evidence type="ECO:0000256" key="6">
    <source>
        <dbReference type="ARBA" id="ARBA00023136"/>
    </source>
</evidence>
<keyword evidence="5 7" id="KW-1133">Transmembrane helix</keyword>
<feature type="transmembrane region" description="Helical" evidence="7">
    <location>
        <begin position="238"/>
        <end position="263"/>
    </location>
</feature>
<feature type="transmembrane region" description="Helical" evidence="7">
    <location>
        <begin position="185"/>
        <end position="207"/>
    </location>
</feature>
<evidence type="ECO:0000256" key="7">
    <source>
        <dbReference type="RuleBase" id="RU363032"/>
    </source>
</evidence>
<feature type="domain" description="ABC transmembrane type-1" evidence="8">
    <location>
        <begin position="94"/>
        <end position="311"/>
    </location>
</feature>
<comment type="subcellular location">
    <subcellularLocation>
        <location evidence="1 7">Cell membrane</location>
        <topology evidence="1 7">Multi-pass membrane protein</topology>
    </subcellularLocation>
</comment>
<dbReference type="GO" id="GO:0055085">
    <property type="term" value="P:transmembrane transport"/>
    <property type="evidence" value="ECO:0007669"/>
    <property type="project" value="InterPro"/>
</dbReference>
<feature type="transmembrane region" description="Helical" evidence="7">
    <location>
        <begin position="100"/>
        <end position="121"/>
    </location>
</feature>
<evidence type="ECO:0000313" key="10">
    <source>
        <dbReference type="Proteomes" id="UP000198440"/>
    </source>
</evidence>
<dbReference type="Pfam" id="PF00528">
    <property type="entry name" value="BPD_transp_1"/>
    <property type="match status" value="1"/>
</dbReference>
<dbReference type="Proteomes" id="UP000198440">
    <property type="component" value="Unassembled WGS sequence"/>
</dbReference>
<dbReference type="AlphaFoldDB" id="A0A239JQG4"/>
<feature type="transmembrane region" description="Helical" evidence="7">
    <location>
        <begin position="130"/>
        <end position="154"/>
    </location>
</feature>
<evidence type="ECO:0000259" key="8">
    <source>
        <dbReference type="PROSITE" id="PS50928"/>
    </source>
</evidence>
<dbReference type="EMBL" id="FZON01000055">
    <property type="protein sequence ID" value="SNT08070.1"/>
    <property type="molecule type" value="Genomic_DNA"/>
</dbReference>
<protein>
    <submittedName>
        <fullName evidence="9">Peptide/nickel transport system permease protein</fullName>
    </submittedName>
</protein>
<dbReference type="PROSITE" id="PS50928">
    <property type="entry name" value="ABC_TM1"/>
    <property type="match status" value="1"/>
</dbReference>
<dbReference type="PANTHER" id="PTHR43163">
    <property type="entry name" value="DIPEPTIDE TRANSPORT SYSTEM PERMEASE PROTEIN DPPB-RELATED"/>
    <property type="match status" value="1"/>
</dbReference>
<evidence type="ECO:0000313" key="9">
    <source>
        <dbReference type="EMBL" id="SNT08070.1"/>
    </source>
</evidence>
<dbReference type="PANTHER" id="PTHR43163:SF2">
    <property type="entry name" value="ABC TRANSPORTER PERMEASE PROTEIN"/>
    <property type="match status" value="1"/>
</dbReference>
<dbReference type="SUPFAM" id="SSF161098">
    <property type="entry name" value="MetI-like"/>
    <property type="match status" value="1"/>
</dbReference>
<dbReference type="RefSeq" id="WP_089279751.1">
    <property type="nucleotide sequence ID" value="NZ_FZON01000055.1"/>
</dbReference>
<evidence type="ECO:0000256" key="2">
    <source>
        <dbReference type="ARBA" id="ARBA00022448"/>
    </source>
</evidence>
<dbReference type="Gene3D" id="1.10.3720.10">
    <property type="entry name" value="MetI-like"/>
    <property type="match status" value="1"/>
</dbReference>
<comment type="similarity">
    <text evidence="7">Belongs to the binding-protein-dependent transport system permease family.</text>
</comment>
<evidence type="ECO:0000256" key="4">
    <source>
        <dbReference type="ARBA" id="ARBA00022692"/>
    </source>
</evidence>
<dbReference type="CDD" id="cd06261">
    <property type="entry name" value="TM_PBP2"/>
    <property type="match status" value="1"/>
</dbReference>
<dbReference type="InterPro" id="IPR045621">
    <property type="entry name" value="BPD_transp_1_N"/>
</dbReference>
<dbReference type="GO" id="GO:0005886">
    <property type="term" value="C:plasma membrane"/>
    <property type="evidence" value="ECO:0007669"/>
    <property type="project" value="UniProtKB-SubCell"/>
</dbReference>
<evidence type="ECO:0000256" key="3">
    <source>
        <dbReference type="ARBA" id="ARBA00022475"/>
    </source>
</evidence>
<name>A0A239JQG4_9RHOB</name>
<gene>
    <name evidence="9" type="ORF">SAMN04488078_105527</name>
</gene>
<accession>A0A239JQG4</accession>
<dbReference type="OrthoDB" id="9807402at2"/>
<proteinExistence type="inferred from homology"/>
<feature type="transmembrane region" description="Helical" evidence="7">
    <location>
        <begin position="12"/>
        <end position="30"/>
    </location>
</feature>
<keyword evidence="3" id="KW-1003">Cell membrane</keyword>
<evidence type="ECO:0000256" key="5">
    <source>
        <dbReference type="ARBA" id="ARBA00022989"/>
    </source>
</evidence>
<dbReference type="InterPro" id="IPR035906">
    <property type="entry name" value="MetI-like_sf"/>
</dbReference>
<keyword evidence="6 7" id="KW-0472">Membrane</keyword>
<dbReference type="Pfam" id="PF19300">
    <property type="entry name" value="BPD_transp_1_N"/>
    <property type="match status" value="1"/>
</dbReference>